<feature type="domain" description="PAS" evidence="8">
    <location>
        <begin position="4"/>
        <end position="73"/>
    </location>
</feature>
<dbReference type="InterPro" id="IPR003594">
    <property type="entry name" value="HATPase_dom"/>
</dbReference>
<accession>A0A381U2C3</accession>
<feature type="domain" description="Histidine kinase" evidence="7">
    <location>
        <begin position="142"/>
        <end position="361"/>
    </location>
</feature>
<keyword evidence="3" id="KW-0547">Nucleotide-binding</keyword>
<dbReference type="InterPro" id="IPR036890">
    <property type="entry name" value="HATPase_C_sf"/>
</dbReference>
<evidence type="ECO:0008006" key="10">
    <source>
        <dbReference type="Google" id="ProtNLM"/>
    </source>
</evidence>
<dbReference type="Pfam" id="PF02518">
    <property type="entry name" value="HATPase_c"/>
    <property type="match status" value="1"/>
</dbReference>
<dbReference type="GO" id="GO:0000155">
    <property type="term" value="F:phosphorelay sensor kinase activity"/>
    <property type="evidence" value="ECO:0007669"/>
    <property type="project" value="InterPro"/>
</dbReference>
<keyword evidence="6" id="KW-0902">Two-component regulatory system</keyword>
<dbReference type="SMART" id="SM00091">
    <property type="entry name" value="PAS"/>
    <property type="match status" value="1"/>
</dbReference>
<evidence type="ECO:0000256" key="4">
    <source>
        <dbReference type="ARBA" id="ARBA00022777"/>
    </source>
</evidence>
<dbReference type="PANTHER" id="PTHR43065:SF10">
    <property type="entry name" value="PEROXIDE STRESS-ACTIVATED HISTIDINE KINASE MAK3"/>
    <property type="match status" value="1"/>
</dbReference>
<evidence type="ECO:0000256" key="2">
    <source>
        <dbReference type="ARBA" id="ARBA00022679"/>
    </source>
</evidence>
<dbReference type="SUPFAM" id="SSF47384">
    <property type="entry name" value="Homodimeric domain of signal transducing histidine kinase"/>
    <property type="match status" value="1"/>
</dbReference>
<dbReference type="SUPFAM" id="SSF55785">
    <property type="entry name" value="PYP-like sensor domain (PAS domain)"/>
    <property type="match status" value="1"/>
</dbReference>
<evidence type="ECO:0000256" key="1">
    <source>
        <dbReference type="ARBA" id="ARBA00022553"/>
    </source>
</evidence>
<evidence type="ECO:0000259" key="7">
    <source>
        <dbReference type="PROSITE" id="PS50109"/>
    </source>
</evidence>
<dbReference type="PANTHER" id="PTHR43065">
    <property type="entry name" value="SENSOR HISTIDINE KINASE"/>
    <property type="match status" value="1"/>
</dbReference>
<evidence type="ECO:0000313" key="9">
    <source>
        <dbReference type="EMBL" id="SVA22365.1"/>
    </source>
</evidence>
<name>A0A381U2C3_9ZZZZ</name>
<dbReference type="SMART" id="SM00387">
    <property type="entry name" value="HATPase_c"/>
    <property type="match status" value="1"/>
</dbReference>
<keyword evidence="2" id="KW-0808">Transferase</keyword>
<dbReference type="PROSITE" id="PS50109">
    <property type="entry name" value="HIS_KIN"/>
    <property type="match status" value="1"/>
</dbReference>
<dbReference type="InterPro" id="IPR035965">
    <property type="entry name" value="PAS-like_dom_sf"/>
</dbReference>
<gene>
    <name evidence="9" type="ORF">METZ01_LOCUS75219</name>
</gene>
<dbReference type="InterPro" id="IPR003661">
    <property type="entry name" value="HisK_dim/P_dom"/>
</dbReference>
<proteinExistence type="predicted"/>
<dbReference type="InterPro" id="IPR004358">
    <property type="entry name" value="Sig_transdc_His_kin-like_C"/>
</dbReference>
<dbReference type="InterPro" id="IPR005467">
    <property type="entry name" value="His_kinase_dom"/>
</dbReference>
<protein>
    <recommendedName>
        <fullName evidence="10">Histidine kinase domain-containing protein</fullName>
    </recommendedName>
</protein>
<dbReference type="GO" id="GO:0005524">
    <property type="term" value="F:ATP binding"/>
    <property type="evidence" value="ECO:0007669"/>
    <property type="project" value="UniProtKB-KW"/>
</dbReference>
<dbReference type="InterPro" id="IPR036097">
    <property type="entry name" value="HisK_dim/P_sf"/>
</dbReference>
<dbReference type="InterPro" id="IPR000014">
    <property type="entry name" value="PAS"/>
</dbReference>
<evidence type="ECO:0000256" key="5">
    <source>
        <dbReference type="ARBA" id="ARBA00022840"/>
    </source>
</evidence>
<evidence type="ECO:0000259" key="8">
    <source>
        <dbReference type="PROSITE" id="PS50112"/>
    </source>
</evidence>
<dbReference type="Pfam" id="PF00512">
    <property type="entry name" value="HisKA"/>
    <property type="match status" value="1"/>
</dbReference>
<keyword evidence="5" id="KW-0067">ATP-binding</keyword>
<dbReference type="Gene3D" id="1.10.287.130">
    <property type="match status" value="1"/>
</dbReference>
<dbReference type="SUPFAM" id="SSF55874">
    <property type="entry name" value="ATPase domain of HSP90 chaperone/DNA topoisomerase II/histidine kinase"/>
    <property type="match status" value="1"/>
</dbReference>
<sequence length="361" mass="40541">MVESENFYRNIFASLVDGILIISADLRVTKVNQAAEEIFQRSRSSFEGESLSKLFPDQPNIIKKARQSITEGISFHHVEGIGYNKSNNGRFPVNLTFSPLIKDDLEITAGVILIQDTSLLKELQENSQQTEHLSTLSTLTAGMAHEIRNPLSGIRGSAQLLLKDLKNSDQREYMEIVIEEVDRINRLVKKMMDLTRPALNDFKPTNIHQVLEEILILEKGTLEMKEGAFVQVYDPSIPTIKANKDELKQVFLNLVKNAVEASPKGGRVRISTQYNTDYTFRKKQDTLSPHNIVVKITDSGLGMTKATMKKLFTPFFTTKKRGTGLGMAVSLKIVENHHGKIKVTSEENIGTVIQVFLPVNK</sequence>
<dbReference type="Pfam" id="PF13426">
    <property type="entry name" value="PAS_9"/>
    <property type="match status" value="1"/>
</dbReference>
<reference evidence="9" key="1">
    <citation type="submission" date="2018-05" db="EMBL/GenBank/DDBJ databases">
        <authorList>
            <person name="Lanie J.A."/>
            <person name="Ng W.-L."/>
            <person name="Kazmierczak K.M."/>
            <person name="Andrzejewski T.M."/>
            <person name="Davidsen T.M."/>
            <person name="Wayne K.J."/>
            <person name="Tettelin H."/>
            <person name="Glass J.I."/>
            <person name="Rusch D."/>
            <person name="Podicherti R."/>
            <person name="Tsui H.-C.T."/>
            <person name="Winkler M.E."/>
        </authorList>
    </citation>
    <scope>NUCLEOTIDE SEQUENCE</scope>
</reference>
<dbReference type="NCBIfam" id="TIGR00229">
    <property type="entry name" value="sensory_box"/>
    <property type="match status" value="1"/>
</dbReference>
<dbReference type="SMART" id="SM00388">
    <property type="entry name" value="HisKA"/>
    <property type="match status" value="1"/>
</dbReference>
<dbReference type="Gene3D" id="3.30.450.20">
    <property type="entry name" value="PAS domain"/>
    <property type="match status" value="1"/>
</dbReference>
<keyword evidence="1" id="KW-0597">Phosphoprotein</keyword>
<dbReference type="CDD" id="cd00130">
    <property type="entry name" value="PAS"/>
    <property type="match status" value="1"/>
</dbReference>
<evidence type="ECO:0000256" key="6">
    <source>
        <dbReference type="ARBA" id="ARBA00023012"/>
    </source>
</evidence>
<dbReference type="AlphaFoldDB" id="A0A381U2C3"/>
<dbReference type="EMBL" id="UINC01005602">
    <property type="protein sequence ID" value="SVA22365.1"/>
    <property type="molecule type" value="Genomic_DNA"/>
</dbReference>
<dbReference type="PRINTS" id="PR00344">
    <property type="entry name" value="BCTRLSENSOR"/>
</dbReference>
<dbReference type="PROSITE" id="PS50112">
    <property type="entry name" value="PAS"/>
    <property type="match status" value="1"/>
</dbReference>
<organism evidence="9">
    <name type="scientific">marine metagenome</name>
    <dbReference type="NCBI Taxonomy" id="408172"/>
    <lineage>
        <taxon>unclassified sequences</taxon>
        <taxon>metagenomes</taxon>
        <taxon>ecological metagenomes</taxon>
    </lineage>
</organism>
<dbReference type="Gene3D" id="3.30.565.10">
    <property type="entry name" value="Histidine kinase-like ATPase, C-terminal domain"/>
    <property type="match status" value="1"/>
</dbReference>
<evidence type="ECO:0000256" key="3">
    <source>
        <dbReference type="ARBA" id="ARBA00022741"/>
    </source>
</evidence>
<dbReference type="CDD" id="cd00082">
    <property type="entry name" value="HisKA"/>
    <property type="match status" value="1"/>
</dbReference>
<keyword evidence="4" id="KW-0418">Kinase</keyword>